<dbReference type="InterPro" id="IPR012394">
    <property type="entry name" value="Aldehyde_DH_NAD(P)"/>
</dbReference>
<dbReference type="PANTHER" id="PTHR43570">
    <property type="entry name" value="ALDEHYDE DEHYDROGENASE"/>
    <property type="match status" value="1"/>
</dbReference>
<dbReference type="InterPro" id="IPR015590">
    <property type="entry name" value="Aldehyde_DH_dom"/>
</dbReference>
<dbReference type="WBParaSite" id="BTMF_0000927901-mRNA-1">
    <property type="protein sequence ID" value="BTMF_0000927901-mRNA-1"/>
    <property type="gene ID" value="BTMF_0000927901"/>
</dbReference>
<dbReference type="GO" id="GO:0005737">
    <property type="term" value="C:cytoplasm"/>
    <property type="evidence" value="ECO:0007669"/>
    <property type="project" value="TreeGrafter"/>
</dbReference>
<sequence length="148" mass="16661">MAAVTHQGAPYHQLVEEQRAYYFSGITAKLEHRRKQLLNLKQLLTEEGDVLTKAVYNDLKRSPKLTHSMELSPVFVEIDYMVDNLKQWSSPEPVRKTFLSLLDTVAIVKEPLGVVLIIAPWNYPLCLVLLPLVAAMAAGELLNNSLGY</sequence>
<reference evidence="4 5" key="2">
    <citation type="submission" date="2018-11" db="EMBL/GenBank/DDBJ databases">
        <authorList>
            <consortium name="Pathogen Informatics"/>
        </authorList>
    </citation>
    <scope>NUCLEOTIDE SEQUENCE [LARGE SCALE GENOMIC DNA]</scope>
</reference>
<proteinExistence type="inferred from homology"/>
<dbReference type="Pfam" id="PF00171">
    <property type="entry name" value="Aldedh"/>
    <property type="match status" value="1"/>
</dbReference>
<dbReference type="EMBL" id="UZAG01015900">
    <property type="protein sequence ID" value="VDO24139.1"/>
    <property type="molecule type" value="Genomic_DNA"/>
</dbReference>
<keyword evidence="5" id="KW-1185">Reference proteome</keyword>
<keyword evidence="2" id="KW-0560">Oxidoreductase</keyword>
<dbReference type="SUPFAM" id="SSF53720">
    <property type="entry name" value="ALDH-like"/>
    <property type="match status" value="1"/>
</dbReference>
<accession>A0A0R3QNJ4</accession>
<comment type="similarity">
    <text evidence="1">Belongs to the aldehyde dehydrogenase family.</text>
</comment>
<dbReference type="InterPro" id="IPR016161">
    <property type="entry name" value="Ald_DH/histidinol_DH"/>
</dbReference>
<reference evidence="6" key="1">
    <citation type="submission" date="2017-02" db="UniProtKB">
        <authorList>
            <consortium name="WormBaseParasite"/>
        </authorList>
    </citation>
    <scope>IDENTIFICATION</scope>
</reference>
<evidence type="ECO:0000313" key="6">
    <source>
        <dbReference type="WBParaSite" id="BTMF_0000927901-mRNA-1"/>
    </source>
</evidence>
<dbReference type="GO" id="GO:0004029">
    <property type="term" value="F:aldehyde dehydrogenase (NAD+) activity"/>
    <property type="evidence" value="ECO:0007669"/>
    <property type="project" value="TreeGrafter"/>
</dbReference>
<dbReference type="InterPro" id="IPR016162">
    <property type="entry name" value="Ald_DH_N"/>
</dbReference>
<evidence type="ECO:0000313" key="4">
    <source>
        <dbReference type="EMBL" id="VDO24139.1"/>
    </source>
</evidence>
<dbReference type="Gene3D" id="3.40.605.10">
    <property type="entry name" value="Aldehyde Dehydrogenase, Chain A, domain 1"/>
    <property type="match status" value="1"/>
</dbReference>
<gene>
    <name evidence="4" type="ORF">BTMF_LOCUS7330</name>
</gene>
<protein>
    <submittedName>
        <fullName evidence="6">Aldedh domain-containing protein</fullName>
    </submittedName>
</protein>
<dbReference type="Proteomes" id="UP000280834">
    <property type="component" value="Unassembled WGS sequence"/>
</dbReference>
<dbReference type="PANTHER" id="PTHR43570:SF16">
    <property type="entry name" value="ALDEHYDE DEHYDROGENASE TYPE III, ISOFORM Q"/>
    <property type="match status" value="1"/>
</dbReference>
<evidence type="ECO:0000259" key="3">
    <source>
        <dbReference type="Pfam" id="PF00171"/>
    </source>
</evidence>
<organism evidence="6">
    <name type="scientific">Brugia timori</name>
    <dbReference type="NCBI Taxonomy" id="42155"/>
    <lineage>
        <taxon>Eukaryota</taxon>
        <taxon>Metazoa</taxon>
        <taxon>Ecdysozoa</taxon>
        <taxon>Nematoda</taxon>
        <taxon>Chromadorea</taxon>
        <taxon>Rhabditida</taxon>
        <taxon>Spirurina</taxon>
        <taxon>Spiruromorpha</taxon>
        <taxon>Filarioidea</taxon>
        <taxon>Onchocercidae</taxon>
        <taxon>Brugia</taxon>
    </lineage>
</organism>
<name>A0A0R3QNJ4_9BILA</name>
<dbReference type="AlphaFoldDB" id="A0A0R3QNJ4"/>
<dbReference type="STRING" id="42155.A0A0R3QNJ4"/>
<evidence type="ECO:0000256" key="2">
    <source>
        <dbReference type="ARBA" id="ARBA00023002"/>
    </source>
</evidence>
<evidence type="ECO:0000313" key="5">
    <source>
        <dbReference type="Proteomes" id="UP000280834"/>
    </source>
</evidence>
<evidence type="ECO:0000256" key="1">
    <source>
        <dbReference type="ARBA" id="ARBA00009986"/>
    </source>
</evidence>
<feature type="domain" description="Aldehyde dehydrogenase" evidence="3">
    <location>
        <begin position="29"/>
        <end position="139"/>
    </location>
</feature>
<dbReference type="GO" id="GO:0006081">
    <property type="term" value="P:aldehyde metabolic process"/>
    <property type="evidence" value="ECO:0007669"/>
    <property type="project" value="InterPro"/>
</dbReference>